<reference evidence="2" key="1">
    <citation type="journal article" date="2015" name="Nature">
        <title>Complex archaea that bridge the gap between prokaryotes and eukaryotes.</title>
        <authorList>
            <person name="Spang A."/>
            <person name="Saw J.H."/>
            <person name="Jorgensen S.L."/>
            <person name="Zaremba-Niedzwiedzka K."/>
            <person name="Martijn J."/>
            <person name="Lind A.E."/>
            <person name="van Eijk R."/>
            <person name="Schleper C."/>
            <person name="Guy L."/>
            <person name="Ettema T.J."/>
        </authorList>
    </citation>
    <scope>NUCLEOTIDE SEQUENCE</scope>
</reference>
<feature type="compositionally biased region" description="Basic and acidic residues" evidence="1">
    <location>
        <begin position="75"/>
        <end position="84"/>
    </location>
</feature>
<gene>
    <name evidence="2" type="ORF">LCGC14_0587990</name>
</gene>
<evidence type="ECO:0000313" key="2">
    <source>
        <dbReference type="EMBL" id="KKN54906.1"/>
    </source>
</evidence>
<comment type="caution">
    <text evidence="2">The sequence shown here is derived from an EMBL/GenBank/DDBJ whole genome shotgun (WGS) entry which is preliminary data.</text>
</comment>
<dbReference type="EMBL" id="LAZR01000908">
    <property type="protein sequence ID" value="KKN54906.1"/>
    <property type="molecule type" value="Genomic_DNA"/>
</dbReference>
<sequence length="156" mass="17147">MPWIYRITEIKTEPKTGGGYVKVHLWRTSAAAASGDPPDIVNEHIMNLKPVRQRAVTDERGHTLRQSGKWAAPEARADPDDPPVKENANVDVGAQIRANIERFIDRAQQLGFADMDMSDPSFAPTNADPHGVLARPDVTALKNKNIEHDPNIGIAP</sequence>
<feature type="region of interest" description="Disordered" evidence="1">
    <location>
        <begin position="52"/>
        <end position="87"/>
    </location>
</feature>
<dbReference type="AlphaFoldDB" id="A0A0F9U0N8"/>
<protein>
    <submittedName>
        <fullName evidence="2">Uncharacterized protein</fullName>
    </submittedName>
</protein>
<accession>A0A0F9U0N8</accession>
<evidence type="ECO:0000256" key="1">
    <source>
        <dbReference type="SAM" id="MobiDB-lite"/>
    </source>
</evidence>
<name>A0A0F9U0N8_9ZZZZ</name>
<organism evidence="2">
    <name type="scientific">marine sediment metagenome</name>
    <dbReference type="NCBI Taxonomy" id="412755"/>
    <lineage>
        <taxon>unclassified sequences</taxon>
        <taxon>metagenomes</taxon>
        <taxon>ecological metagenomes</taxon>
    </lineage>
</organism>
<proteinExistence type="predicted"/>